<dbReference type="CDD" id="cd17473">
    <property type="entry name" value="MFS_arabinose_efflux_permease_like"/>
    <property type="match status" value="1"/>
</dbReference>
<accession>A0ABW5FMG1</accession>
<feature type="transmembrane region" description="Helical" evidence="7">
    <location>
        <begin position="106"/>
        <end position="128"/>
    </location>
</feature>
<gene>
    <name evidence="9" type="ORF">ACFSXZ_05630</name>
</gene>
<dbReference type="Proteomes" id="UP001597417">
    <property type="component" value="Unassembled WGS sequence"/>
</dbReference>
<feature type="domain" description="Major facilitator superfamily (MFS) profile" evidence="8">
    <location>
        <begin position="13"/>
        <end position="388"/>
    </location>
</feature>
<feature type="transmembrane region" description="Helical" evidence="7">
    <location>
        <begin position="82"/>
        <end position="100"/>
    </location>
</feature>
<evidence type="ECO:0000256" key="3">
    <source>
        <dbReference type="ARBA" id="ARBA00022475"/>
    </source>
</evidence>
<reference evidence="10" key="1">
    <citation type="journal article" date="2019" name="Int. J. Syst. Evol. Microbiol.">
        <title>The Global Catalogue of Microorganisms (GCM) 10K type strain sequencing project: providing services to taxonomists for standard genome sequencing and annotation.</title>
        <authorList>
            <consortium name="The Broad Institute Genomics Platform"/>
            <consortium name="The Broad Institute Genome Sequencing Center for Infectious Disease"/>
            <person name="Wu L."/>
            <person name="Ma J."/>
        </authorList>
    </citation>
    <scope>NUCLEOTIDE SEQUENCE [LARGE SCALE GENOMIC DNA]</scope>
    <source>
        <strain evidence="10">CGMCC 4.7645</strain>
    </source>
</reference>
<dbReference type="InterPro" id="IPR011701">
    <property type="entry name" value="MFS"/>
</dbReference>
<dbReference type="PROSITE" id="PS50850">
    <property type="entry name" value="MFS"/>
    <property type="match status" value="1"/>
</dbReference>
<keyword evidence="10" id="KW-1185">Reference proteome</keyword>
<sequence length="408" mass="41561">MNTNASRTAGLPQLILLLAASSLPVLGAVLIAPVLPLIAAHFASVPGVGVLVPIVLTVPALVIGLTAPFAGQIVDRLGRLRVLRAGMAGYAIAGTAPLWLDSIGSIIASRVFVGVFEAGITTAATTLVGDYWKEKRDRYIGLQATTASLGGVVFIALGGALGAGGWRTPFWVYAIALVLVVPMTWLLPSPERSPEAADPRSVGVPWRAIAAPCVVTLFGGVVFYILIVQLPTVLTSIGITSTATTGLLTGVLAVAIAVGAALYGRFAKLGRRVLLPVEFATSGLGLVIVFASSSVTVVMVGAVVTGFASGLLFPTLISWVLDNVEFPQRGRGTGLWTGTAYVGQFLSPIVVAGLGVFTGGLQGGIGALGALSVVLGAALFVAFRKQNPTAASAVRPAPAGDGIRPEAP</sequence>
<keyword evidence="5 7" id="KW-1133">Transmembrane helix</keyword>
<evidence type="ECO:0000313" key="9">
    <source>
        <dbReference type="EMBL" id="MFD2415804.1"/>
    </source>
</evidence>
<dbReference type="RefSeq" id="WP_378261938.1">
    <property type="nucleotide sequence ID" value="NZ_JBHUKR010000004.1"/>
</dbReference>
<proteinExistence type="predicted"/>
<feature type="transmembrane region" description="Helical" evidence="7">
    <location>
        <begin position="51"/>
        <end position="70"/>
    </location>
</feature>
<dbReference type="PRINTS" id="PR01035">
    <property type="entry name" value="TCRTETA"/>
</dbReference>
<dbReference type="PANTHER" id="PTHR23517:SF13">
    <property type="entry name" value="MAJOR FACILITATOR SUPERFAMILY MFS_1"/>
    <property type="match status" value="1"/>
</dbReference>
<keyword evidence="2" id="KW-0813">Transport</keyword>
<dbReference type="EMBL" id="JBHUKR010000004">
    <property type="protein sequence ID" value="MFD2415804.1"/>
    <property type="molecule type" value="Genomic_DNA"/>
</dbReference>
<evidence type="ECO:0000256" key="6">
    <source>
        <dbReference type="ARBA" id="ARBA00023136"/>
    </source>
</evidence>
<feature type="transmembrane region" description="Helical" evidence="7">
    <location>
        <begin position="247"/>
        <end position="266"/>
    </location>
</feature>
<feature type="transmembrane region" description="Helical" evidence="7">
    <location>
        <begin position="297"/>
        <end position="321"/>
    </location>
</feature>
<evidence type="ECO:0000313" key="10">
    <source>
        <dbReference type="Proteomes" id="UP001597417"/>
    </source>
</evidence>
<dbReference type="InterPro" id="IPR050171">
    <property type="entry name" value="MFS_Transporters"/>
</dbReference>
<dbReference type="Pfam" id="PF07690">
    <property type="entry name" value="MFS_1"/>
    <property type="match status" value="1"/>
</dbReference>
<name>A0ABW5FMG1_9PSEU</name>
<organism evidence="9 10">
    <name type="scientific">Amycolatopsis pigmentata</name>
    <dbReference type="NCBI Taxonomy" id="450801"/>
    <lineage>
        <taxon>Bacteria</taxon>
        <taxon>Bacillati</taxon>
        <taxon>Actinomycetota</taxon>
        <taxon>Actinomycetes</taxon>
        <taxon>Pseudonocardiales</taxon>
        <taxon>Pseudonocardiaceae</taxon>
        <taxon>Amycolatopsis</taxon>
    </lineage>
</organism>
<evidence type="ECO:0000256" key="5">
    <source>
        <dbReference type="ARBA" id="ARBA00022989"/>
    </source>
</evidence>
<comment type="caution">
    <text evidence="9">The sequence shown here is derived from an EMBL/GenBank/DDBJ whole genome shotgun (WGS) entry which is preliminary data.</text>
</comment>
<feature type="transmembrane region" description="Helical" evidence="7">
    <location>
        <begin position="333"/>
        <end position="357"/>
    </location>
</feature>
<keyword evidence="6 7" id="KW-0472">Membrane</keyword>
<dbReference type="InterPro" id="IPR036259">
    <property type="entry name" value="MFS_trans_sf"/>
</dbReference>
<evidence type="ECO:0000256" key="1">
    <source>
        <dbReference type="ARBA" id="ARBA00004651"/>
    </source>
</evidence>
<dbReference type="SUPFAM" id="SSF103473">
    <property type="entry name" value="MFS general substrate transporter"/>
    <property type="match status" value="1"/>
</dbReference>
<dbReference type="InterPro" id="IPR020846">
    <property type="entry name" value="MFS_dom"/>
</dbReference>
<feature type="transmembrane region" description="Helical" evidence="7">
    <location>
        <begin position="140"/>
        <end position="164"/>
    </location>
</feature>
<dbReference type="PANTHER" id="PTHR23517">
    <property type="entry name" value="RESISTANCE PROTEIN MDTM, PUTATIVE-RELATED-RELATED"/>
    <property type="match status" value="1"/>
</dbReference>
<evidence type="ECO:0000256" key="4">
    <source>
        <dbReference type="ARBA" id="ARBA00022692"/>
    </source>
</evidence>
<comment type="subcellular location">
    <subcellularLocation>
        <location evidence="1">Cell membrane</location>
        <topology evidence="1">Multi-pass membrane protein</topology>
    </subcellularLocation>
</comment>
<feature type="transmembrane region" description="Helical" evidence="7">
    <location>
        <begin position="273"/>
        <end position="291"/>
    </location>
</feature>
<dbReference type="Gene3D" id="1.20.1250.20">
    <property type="entry name" value="MFS general substrate transporter like domains"/>
    <property type="match status" value="1"/>
</dbReference>
<keyword evidence="4 7" id="KW-0812">Transmembrane</keyword>
<evidence type="ECO:0000259" key="8">
    <source>
        <dbReference type="PROSITE" id="PS50850"/>
    </source>
</evidence>
<protein>
    <submittedName>
        <fullName evidence="9">MFS transporter</fullName>
    </submittedName>
</protein>
<keyword evidence="3" id="KW-1003">Cell membrane</keyword>
<evidence type="ECO:0000256" key="2">
    <source>
        <dbReference type="ARBA" id="ARBA00022448"/>
    </source>
</evidence>
<evidence type="ECO:0000256" key="7">
    <source>
        <dbReference type="SAM" id="Phobius"/>
    </source>
</evidence>
<dbReference type="InterPro" id="IPR001958">
    <property type="entry name" value="Tet-R_TetA/multi-R_MdtG-like"/>
</dbReference>
<feature type="transmembrane region" description="Helical" evidence="7">
    <location>
        <begin position="208"/>
        <end position="227"/>
    </location>
</feature>
<feature type="transmembrane region" description="Helical" evidence="7">
    <location>
        <begin position="170"/>
        <end position="187"/>
    </location>
</feature>
<feature type="transmembrane region" description="Helical" evidence="7">
    <location>
        <begin position="363"/>
        <end position="383"/>
    </location>
</feature>